<comment type="caution">
    <text evidence="1">The sequence shown here is derived from an EMBL/GenBank/DDBJ whole genome shotgun (WGS) entry which is preliminary data.</text>
</comment>
<dbReference type="EMBL" id="JAIQZJ010000012">
    <property type="protein sequence ID" value="MBZ5740174.1"/>
    <property type="molecule type" value="Genomic_DNA"/>
</dbReference>
<accession>A0ABS7UH64</accession>
<reference evidence="1 2" key="1">
    <citation type="submission" date="2021-09" db="EMBL/GenBank/DDBJ databases">
        <title>Whole genome sequence of Nocardioides sp. GBK3QG-3.</title>
        <authorList>
            <person name="Tuo L."/>
        </authorList>
    </citation>
    <scope>NUCLEOTIDE SEQUENCE [LARGE SCALE GENOMIC DNA]</scope>
    <source>
        <strain evidence="1 2">GBK3QG-3</strain>
    </source>
</reference>
<evidence type="ECO:0000313" key="1">
    <source>
        <dbReference type="EMBL" id="MBZ5740174.1"/>
    </source>
</evidence>
<sequence length="300" mass="31992">MAYSVVGGPALGFDLARLPGGRQVAGVVRVALAAGPEELEQLAECHPGPGLREEWRRACAPLTETPAMTTALPLAGAALEEAAAGETALLRRLETSLLGDVHLLDRLLRRDVLDWTWLHGDTLAVQDPIASLAADVLADAAASAYLRDRLPGDLRRAMAAPYLRAGLPLRDLDGATVGIPEVDQRLQVFASADHDVREQWRRAVDELRIHTAAWAPAMHQATWALSMSERLRLACDAQLAAVIAFDRGGFTARDAAYGVWNAWAGVVQASTVGDLLGSGDADVLLRPWNAVHGAPDQTGC</sequence>
<gene>
    <name evidence="1" type="ORF">K8U61_18505</name>
</gene>
<name>A0ABS7UH64_9ACTN</name>
<organism evidence="1 2">
    <name type="scientific">Nocardioides mangrovi</name>
    <dbReference type="NCBI Taxonomy" id="2874580"/>
    <lineage>
        <taxon>Bacteria</taxon>
        <taxon>Bacillati</taxon>
        <taxon>Actinomycetota</taxon>
        <taxon>Actinomycetes</taxon>
        <taxon>Propionibacteriales</taxon>
        <taxon>Nocardioidaceae</taxon>
        <taxon>Nocardioides</taxon>
    </lineage>
</organism>
<proteinExistence type="predicted"/>
<keyword evidence="2" id="KW-1185">Reference proteome</keyword>
<dbReference type="Proteomes" id="UP000780875">
    <property type="component" value="Unassembled WGS sequence"/>
</dbReference>
<evidence type="ECO:0000313" key="2">
    <source>
        <dbReference type="Proteomes" id="UP000780875"/>
    </source>
</evidence>
<dbReference type="RefSeq" id="WP_224124533.1">
    <property type="nucleotide sequence ID" value="NZ_JAIQZJ010000012.1"/>
</dbReference>
<protein>
    <submittedName>
        <fullName evidence="1">Uncharacterized protein</fullName>
    </submittedName>
</protein>